<dbReference type="PANTHER" id="PTHR43976">
    <property type="entry name" value="SHORT CHAIN DEHYDROGENASE"/>
    <property type="match status" value="1"/>
</dbReference>
<accession>A0A5M9MU49</accession>
<sequence>MGIDMRDIWPFLISEAYIILYLNTNTNTVWFGTHSVHPQSTIHIQLTINPPTNQCRQSPSKHNLHSRHRIFTTARNVDMPSYLSDIPNVLKLSLDVTSKEAITSSLAAAVDKFARINVVINNAGYGIKGNTEAIPNRMLDCR</sequence>
<dbReference type="InterPro" id="IPR036291">
    <property type="entry name" value="NAD(P)-bd_dom_sf"/>
</dbReference>
<dbReference type="Gene3D" id="3.40.50.720">
    <property type="entry name" value="NAD(P)-binding Rossmann-like Domain"/>
    <property type="match status" value="1"/>
</dbReference>
<evidence type="ECO:0000313" key="4">
    <source>
        <dbReference type="Proteomes" id="UP000324241"/>
    </source>
</evidence>
<comment type="similarity">
    <text evidence="1">Belongs to the short-chain dehydrogenases/reductases (SDR) family.</text>
</comment>
<dbReference type="AlphaFoldDB" id="A0A5M9MU49"/>
<dbReference type="VEuPathDB" id="FungiDB:EYZ11_002765"/>
<organism evidence="3 4">
    <name type="scientific">Aspergillus tanneri</name>
    <dbReference type="NCBI Taxonomy" id="1220188"/>
    <lineage>
        <taxon>Eukaryota</taxon>
        <taxon>Fungi</taxon>
        <taxon>Dikarya</taxon>
        <taxon>Ascomycota</taxon>
        <taxon>Pezizomycotina</taxon>
        <taxon>Eurotiomycetes</taxon>
        <taxon>Eurotiomycetidae</taxon>
        <taxon>Eurotiales</taxon>
        <taxon>Aspergillaceae</taxon>
        <taxon>Aspergillus</taxon>
        <taxon>Aspergillus subgen. Circumdati</taxon>
    </lineage>
</organism>
<evidence type="ECO:0000256" key="2">
    <source>
        <dbReference type="ARBA" id="ARBA00023002"/>
    </source>
</evidence>
<evidence type="ECO:0000256" key="1">
    <source>
        <dbReference type="ARBA" id="ARBA00006484"/>
    </source>
</evidence>
<dbReference type="PANTHER" id="PTHR43976:SF16">
    <property type="entry name" value="SHORT-CHAIN DEHYDROGENASE_REDUCTASE FAMILY PROTEIN"/>
    <property type="match status" value="1"/>
</dbReference>
<evidence type="ECO:0000313" key="3">
    <source>
        <dbReference type="EMBL" id="KAA8650605.1"/>
    </source>
</evidence>
<dbReference type="InterPro" id="IPR051911">
    <property type="entry name" value="SDR_oxidoreductase"/>
</dbReference>
<comment type="caution">
    <text evidence="3">The sequence shown here is derived from an EMBL/GenBank/DDBJ whole genome shotgun (WGS) entry which is preliminary data.</text>
</comment>
<keyword evidence="2" id="KW-0560">Oxidoreductase</keyword>
<dbReference type="Proteomes" id="UP000324241">
    <property type="component" value="Unassembled WGS sequence"/>
</dbReference>
<dbReference type="SUPFAM" id="SSF51735">
    <property type="entry name" value="NAD(P)-binding Rossmann-fold domains"/>
    <property type="match status" value="1"/>
</dbReference>
<dbReference type="EMBL" id="QUQM01000001">
    <property type="protein sequence ID" value="KAA8650605.1"/>
    <property type="molecule type" value="Genomic_DNA"/>
</dbReference>
<dbReference type="GO" id="GO:0016491">
    <property type="term" value="F:oxidoreductase activity"/>
    <property type="evidence" value="ECO:0007669"/>
    <property type="project" value="UniProtKB-KW"/>
</dbReference>
<name>A0A5M9MU49_9EURO</name>
<protein>
    <submittedName>
        <fullName evidence="3">Uncharacterized protein</fullName>
    </submittedName>
</protein>
<dbReference type="GeneID" id="54325994"/>
<dbReference type="RefSeq" id="XP_033429966.1">
    <property type="nucleotide sequence ID" value="XM_033567971.1"/>
</dbReference>
<reference evidence="3 4" key="1">
    <citation type="submission" date="2019-08" db="EMBL/GenBank/DDBJ databases">
        <title>The genome sequence of a newly discovered highly antifungal drug resistant Aspergillus species, Aspergillus tanneri NIH 1004.</title>
        <authorList>
            <person name="Mounaud S."/>
            <person name="Singh I."/>
            <person name="Joardar V."/>
            <person name="Pakala S."/>
            <person name="Pakala S."/>
            <person name="Venepally P."/>
            <person name="Chung J.K."/>
            <person name="Losada L."/>
            <person name="Nierman W.C."/>
        </authorList>
    </citation>
    <scope>NUCLEOTIDE SEQUENCE [LARGE SCALE GENOMIC DNA]</scope>
    <source>
        <strain evidence="3 4">NIH1004</strain>
    </source>
</reference>
<gene>
    <name evidence="3" type="ORF">ATNIH1004_003292</name>
</gene>
<proteinExistence type="inferred from homology"/>
<dbReference type="OrthoDB" id="1274115at2759"/>